<dbReference type="InterPro" id="IPR003141">
    <property type="entry name" value="Pol/His_phosphatase_N"/>
</dbReference>
<dbReference type="GO" id="GO:0035312">
    <property type="term" value="F:5'-3' DNA exonuclease activity"/>
    <property type="evidence" value="ECO:0007669"/>
    <property type="project" value="TreeGrafter"/>
</dbReference>
<evidence type="ECO:0000259" key="1">
    <source>
        <dbReference type="SMART" id="SM00481"/>
    </source>
</evidence>
<gene>
    <name evidence="2" type="ORF">Nstercoris_01763</name>
</gene>
<dbReference type="PANTHER" id="PTHR42924">
    <property type="entry name" value="EXONUCLEASE"/>
    <property type="match status" value="1"/>
</dbReference>
<dbReference type="Gene3D" id="3.20.20.140">
    <property type="entry name" value="Metal-dependent hydrolases"/>
    <property type="match status" value="1"/>
</dbReference>
<proteinExistence type="predicted"/>
<dbReference type="KEGG" id="nst:Nstercoris_01763"/>
<organism evidence="2 3">
    <name type="scientific">Nitrosomonas stercoris</name>
    <dbReference type="NCBI Taxonomy" id="1444684"/>
    <lineage>
        <taxon>Bacteria</taxon>
        <taxon>Pseudomonadati</taxon>
        <taxon>Pseudomonadota</taxon>
        <taxon>Betaproteobacteria</taxon>
        <taxon>Nitrosomonadales</taxon>
        <taxon>Nitrosomonadaceae</taxon>
        <taxon>Nitrosomonas</taxon>
    </lineage>
</organism>
<dbReference type="NCBIfam" id="NF041577">
    <property type="entry name" value="nside_bi_sphtase"/>
    <property type="match status" value="1"/>
</dbReference>
<dbReference type="InterPro" id="IPR049742">
    <property type="entry name" value="35NBP"/>
</dbReference>
<sequence>MLNIDLHSHSTISDGVLSPSQLLIHAGSREIDILALTDHDDTAGLKEAHQQAQQENITLINGVEISVTWRNRTLHILGLDIDPHHPPLAHGLKKIRDGRLERAQAIAAHLERCGIRGGFEGARKQAGERGLIGRTHFARFLVSHGYAKNVKSVFKKFLVKGKPGYVSHIWAGLDEAIAWIRGSGGQAIIAHPARYKLSSHLLEQLLNEFCELGGKGIEVVTSSHTPEQTRQFAQLAARMDLYASCGSDYHGPGESYFDLGRLPTLPPECTPIWSQWDLPVFHKKITTPSSNQPTV</sequence>
<dbReference type="PANTHER" id="PTHR42924:SF3">
    <property type="entry name" value="POLYMERASE_HISTIDINOL PHOSPHATASE N-TERMINAL DOMAIN-CONTAINING PROTEIN"/>
    <property type="match status" value="1"/>
</dbReference>
<dbReference type="Pfam" id="PF02811">
    <property type="entry name" value="PHP"/>
    <property type="match status" value="1"/>
</dbReference>
<evidence type="ECO:0000313" key="2">
    <source>
        <dbReference type="EMBL" id="BBL35495.1"/>
    </source>
</evidence>
<dbReference type="EMBL" id="AP019755">
    <property type="protein sequence ID" value="BBL35495.1"/>
    <property type="molecule type" value="Genomic_DNA"/>
</dbReference>
<dbReference type="InterPro" id="IPR004013">
    <property type="entry name" value="PHP_dom"/>
</dbReference>
<protein>
    <submittedName>
        <fullName evidence="2">3',5'-nucleoside bisphosphate phosphatase</fullName>
    </submittedName>
</protein>
<accession>A0A4Y1YSQ4</accession>
<dbReference type="InterPro" id="IPR052018">
    <property type="entry name" value="PHP_domain"/>
</dbReference>
<dbReference type="Proteomes" id="UP000316473">
    <property type="component" value="Chromosome"/>
</dbReference>
<name>A0A4Y1YSQ4_9PROT</name>
<dbReference type="AlphaFoldDB" id="A0A4Y1YSQ4"/>
<feature type="domain" description="Polymerase/histidinol phosphatase N-terminal" evidence="1">
    <location>
        <begin position="4"/>
        <end position="69"/>
    </location>
</feature>
<dbReference type="CDD" id="cd07438">
    <property type="entry name" value="PHP_HisPPase_AMP"/>
    <property type="match status" value="1"/>
</dbReference>
<dbReference type="InterPro" id="IPR016195">
    <property type="entry name" value="Pol/histidinol_Pase-like"/>
</dbReference>
<evidence type="ECO:0000313" key="3">
    <source>
        <dbReference type="Proteomes" id="UP000316473"/>
    </source>
</evidence>
<dbReference type="SMART" id="SM00481">
    <property type="entry name" value="POLIIIAc"/>
    <property type="match status" value="1"/>
</dbReference>
<keyword evidence="3" id="KW-1185">Reference proteome</keyword>
<reference evidence="2 3" key="1">
    <citation type="submission" date="2019-06" db="EMBL/GenBank/DDBJ databases">
        <title>Nitrosomonas stercoris KYUHI-S whole genome shotgun sequence.</title>
        <authorList>
            <person name="Nakagawa T."/>
            <person name="Tsuchiya Y."/>
            <person name="Takahashi R."/>
        </authorList>
    </citation>
    <scope>NUCLEOTIDE SEQUENCE [LARGE SCALE GENOMIC DNA]</scope>
    <source>
        <strain evidence="2 3">KYUHI-S</strain>
    </source>
</reference>
<dbReference type="GO" id="GO:0004534">
    <property type="term" value="F:5'-3' RNA exonuclease activity"/>
    <property type="evidence" value="ECO:0007669"/>
    <property type="project" value="TreeGrafter"/>
</dbReference>
<dbReference type="Gene3D" id="1.10.150.650">
    <property type="match status" value="1"/>
</dbReference>
<dbReference type="SUPFAM" id="SSF89550">
    <property type="entry name" value="PHP domain-like"/>
    <property type="match status" value="1"/>
</dbReference>